<dbReference type="PANTHER" id="PTHR46797">
    <property type="entry name" value="HTH-TYPE TRANSCRIPTIONAL REGULATOR"/>
    <property type="match status" value="1"/>
</dbReference>
<dbReference type="GO" id="GO:0003677">
    <property type="term" value="F:DNA binding"/>
    <property type="evidence" value="ECO:0007669"/>
    <property type="project" value="UniProtKB-KW"/>
</dbReference>
<dbReference type="Gene3D" id="1.10.260.40">
    <property type="entry name" value="lambda repressor-like DNA-binding domains"/>
    <property type="match status" value="1"/>
</dbReference>
<gene>
    <name evidence="3" type="ORF">SAMN06297229_1888</name>
</gene>
<sequence length="193" mass="21118">MTIKESDIVNQAIASRVHSFRKDNRLSLDELAKRADISKGMVVQIEKGRANPSIGLLCKLANALGVSLADIVAVSDEPKVIIRHQHDIPTLWHGDKGGTARLLAGTKGSVMIELWRWIMLPGEIFTSDAHSKNTMELIHVEEGSLAVEVNNETFTLNANDAMTAQMDVPHSYSNTSDSAVTFTMTVYEKSSQG</sequence>
<evidence type="ECO:0000259" key="2">
    <source>
        <dbReference type="PROSITE" id="PS50943"/>
    </source>
</evidence>
<dbReference type="OrthoDB" id="9810578at2"/>
<name>A0A1Y6G330_9GAMM</name>
<dbReference type="InterPro" id="IPR001387">
    <property type="entry name" value="Cro/C1-type_HTH"/>
</dbReference>
<dbReference type="InterPro" id="IPR010982">
    <property type="entry name" value="Lambda_DNA-bd_dom_sf"/>
</dbReference>
<dbReference type="Proteomes" id="UP000194450">
    <property type="component" value="Unassembled WGS sequence"/>
</dbReference>
<dbReference type="InterPro" id="IPR011051">
    <property type="entry name" value="RmlC_Cupin_sf"/>
</dbReference>
<keyword evidence="4" id="KW-1185">Reference proteome</keyword>
<evidence type="ECO:0000256" key="1">
    <source>
        <dbReference type="ARBA" id="ARBA00023125"/>
    </source>
</evidence>
<organism evidence="3 4">
    <name type="scientific">Pseudidiomarina planktonica</name>
    <dbReference type="NCBI Taxonomy" id="1323738"/>
    <lineage>
        <taxon>Bacteria</taxon>
        <taxon>Pseudomonadati</taxon>
        <taxon>Pseudomonadota</taxon>
        <taxon>Gammaproteobacteria</taxon>
        <taxon>Alteromonadales</taxon>
        <taxon>Idiomarinaceae</taxon>
        <taxon>Pseudidiomarina</taxon>
    </lineage>
</organism>
<dbReference type="RefSeq" id="WP_086435025.1">
    <property type="nucleotide sequence ID" value="NZ_FXWH01000002.1"/>
</dbReference>
<dbReference type="InterPro" id="IPR014710">
    <property type="entry name" value="RmlC-like_jellyroll"/>
</dbReference>
<dbReference type="AlphaFoldDB" id="A0A1Y6G330"/>
<evidence type="ECO:0000313" key="3">
    <source>
        <dbReference type="EMBL" id="SMQ79969.1"/>
    </source>
</evidence>
<feature type="domain" description="HTH cro/C1-type" evidence="2">
    <location>
        <begin position="17"/>
        <end position="71"/>
    </location>
</feature>
<dbReference type="CDD" id="cd02209">
    <property type="entry name" value="cupin_XRE_C"/>
    <property type="match status" value="1"/>
</dbReference>
<dbReference type="Pfam" id="PF01381">
    <property type="entry name" value="HTH_3"/>
    <property type="match status" value="1"/>
</dbReference>
<dbReference type="EMBL" id="FXWH01000002">
    <property type="protein sequence ID" value="SMQ79969.1"/>
    <property type="molecule type" value="Genomic_DNA"/>
</dbReference>
<evidence type="ECO:0000313" key="4">
    <source>
        <dbReference type="Proteomes" id="UP000194450"/>
    </source>
</evidence>
<dbReference type="GO" id="GO:0005829">
    <property type="term" value="C:cytosol"/>
    <property type="evidence" value="ECO:0007669"/>
    <property type="project" value="TreeGrafter"/>
</dbReference>
<reference evidence="4" key="1">
    <citation type="submission" date="2017-04" db="EMBL/GenBank/DDBJ databases">
        <authorList>
            <person name="Varghese N."/>
            <person name="Submissions S."/>
        </authorList>
    </citation>
    <scope>NUCLEOTIDE SEQUENCE [LARGE SCALE GENOMIC DNA]</scope>
</reference>
<dbReference type="CDD" id="cd00093">
    <property type="entry name" value="HTH_XRE"/>
    <property type="match status" value="1"/>
</dbReference>
<dbReference type="PANTHER" id="PTHR46797:SF1">
    <property type="entry name" value="METHYLPHOSPHONATE SYNTHASE"/>
    <property type="match status" value="1"/>
</dbReference>
<proteinExistence type="predicted"/>
<dbReference type="InterPro" id="IPR013096">
    <property type="entry name" value="Cupin_2"/>
</dbReference>
<dbReference type="PROSITE" id="PS50943">
    <property type="entry name" value="HTH_CROC1"/>
    <property type="match status" value="1"/>
</dbReference>
<accession>A0A1Y6G330</accession>
<protein>
    <submittedName>
        <fullName evidence="3">Transcriptional regulator, XRE family with cupin sensor</fullName>
    </submittedName>
</protein>
<dbReference type="SUPFAM" id="SSF51182">
    <property type="entry name" value="RmlC-like cupins"/>
    <property type="match status" value="1"/>
</dbReference>
<dbReference type="SMART" id="SM00530">
    <property type="entry name" value="HTH_XRE"/>
    <property type="match status" value="1"/>
</dbReference>
<dbReference type="SUPFAM" id="SSF47413">
    <property type="entry name" value="lambda repressor-like DNA-binding domains"/>
    <property type="match status" value="1"/>
</dbReference>
<dbReference type="Pfam" id="PF07883">
    <property type="entry name" value="Cupin_2"/>
    <property type="match status" value="1"/>
</dbReference>
<dbReference type="GO" id="GO:0003700">
    <property type="term" value="F:DNA-binding transcription factor activity"/>
    <property type="evidence" value="ECO:0007669"/>
    <property type="project" value="TreeGrafter"/>
</dbReference>
<keyword evidence="1" id="KW-0238">DNA-binding</keyword>
<dbReference type="InterPro" id="IPR050807">
    <property type="entry name" value="TransReg_Diox_bact_type"/>
</dbReference>
<dbReference type="Gene3D" id="2.60.120.10">
    <property type="entry name" value="Jelly Rolls"/>
    <property type="match status" value="1"/>
</dbReference>